<gene>
    <name evidence="9" type="ORF">NEZAVI_LOCUS6238</name>
</gene>
<dbReference type="GO" id="GO:0005886">
    <property type="term" value="C:plasma membrane"/>
    <property type="evidence" value="ECO:0007669"/>
    <property type="project" value="UniProtKB-SubCell"/>
</dbReference>
<keyword evidence="7" id="KW-0325">Glycoprotein</keyword>
<evidence type="ECO:0000256" key="2">
    <source>
        <dbReference type="ARBA" id="ARBA00010532"/>
    </source>
</evidence>
<dbReference type="OrthoDB" id="514335at2759"/>
<comment type="similarity">
    <text evidence="2">Belongs to the CD36 family.</text>
</comment>
<dbReference type="PANTHER" id="PTHR11923">
    <property type="entry name" value="SCAVENGER RECEPTOR CLASS B TYPE-1 SR-B1"/>
    <property type="match status" value="1"/>
</dbReference>
<comment type="subcellular location">
    <subcellularLocation>
        <location evidence="1">Cell membrane</location>
    </subcellularLocation>
</comment>
<evidence type="ECO:0000313" key="9">
    <source>
        <dbReference type="EMBL" id="CAH1396103.1"/>
    </source>
</evidence>
<evidence type="ECO:0000313" key="10">
    <source>
        <dbReference type="Proteomes" id="UP001152798"/>
    </source>
</evidence>
<keyword evidence="6 8" id="KW-0472">Membrane</keyword>
<dbReference type="EMBL" id="OV725079">
    <property type="protein sequence ID" value="CAH1396103.1"/>
    <property type="molecule type" value="Genomic_DNA"/>
</dbReference>
<protein>
    <submittedName>
        <fullName evidence="9">Uncharacterized protein</fullName>
    </submittedName>
</protein>
<evidence type="ECO:0000256" key="5">
    <source>
        <dbReference type="ARBA" id="ARBA00022989"/>
    </source>
</evidence>
<organism evidence="9 10">
    <name type="scientific">Nezara viridula</name>
    <name type="common">Southern green stink bug</name>
    <name type="synonym">Cimex viridulus</name>
    <dbReference type="NCBI Taxonomy" id="85310"/>
    <lineage>
        <taxon>Eukaryota</taxon>
        <taxon>Metazoa</taxon>
        <taxon>Ecdysozoa</taxon>
        <taxon>Arthropoda</taxon>
        <taxon>Hexapoda</taxon>
        <taxon>Insecta</taxon>
        <taxon>Pterygota</taxon>
        <taxon>Neoptera</taxon>
        <taxon>Paraneoptera</taxon>
        <taxon>Hemiptera</taxon>
        <taxon>Heteroptera</taxon>
        <taxon>Panheteroptera</taxon>
        <taxon>Pentatomomorpha</taxon>
        <taxon>Pentatomoidea</taxon>
        <taxon>Pentatomidae</taxon>
        <taxon>Pentatominae</taxon>
        <taxon>Nezara</taxon>
    </lineage>
</organism>
<keyword evidence="10" id="KW-1185">Reference proteome</keyword>
<reference evidence="9" key="1">
    <citation type="submission" date="2022-01" db="EMBL/GenBank/DDBJ databases">
        <authorList>
            <person name="King R."/>
        </authorList>
    </citation>
    <scope>NUCLEOTIDE SEQUENCE</scope>
</reference>
<dbReference type="GO" id="GO:0005737">
    <property type="term" value="C:cytoplasm"/>
    <property type="evidence" value="ECO:0007669"/>
    <property type="project" value="TreeGrafter"/>
</dbReference>
<dbReference type="Proteomes" id="UP001152798">
    <property type="component" value="Chromosome 3"/>
</dbReference>
<evidence type="ECO:0000256" key="3">
    <source>
        <dbReference type="ARBA" id="ARBA00022475"/>
    </source>
</evidence>
<dbReference type="PANTHER" id="PTHR11923:SF93">
    <property type="entry name" value="GH07959P-RELATED"/>
    <property type="match status" value="1"/>
</dbReference>
<evidence type="ECO:0000256" key="8">
    <source>
        <dbReference type="SAM" id="Phobius"/>
    </source>
</evidence>
<proteinExistence type="inferred from homology"/>
<dbReference type="PRINTS" id="PR01609">
    <property type="entry name" value="CD36FAMILY"/>
</dbReference>
<feature type="transmembrane region" description="Helical" evidence="8">
    <location>
        <begin position="43"/>
        <end position="62"/>
    </location>
</feature>
<name>A0A9P0H612_NEZVI</name>
<accession>A0A9P0H612</accession>
<evidence type="ECO:0000256" key="7">
    <source>
        <dbReference type="ARBA" id="ARBA00023180"/>
    </source>
</evidence>
<evidence type="ECO:0000256" key="4">
    <source>
        <dbReference type="ARBA" id="ARBA00022692"/>
    </source>
</evidence>
<keyword evidence="4 8" id="KW-0812">Transmembrane</keyword>
<evidence type="ECO:0000256" key="6">
    <source>
        <dbReference type="ARBA" id="ARBA00023136"/>
    </source>
</evidence>
<sequence length="518" mass="58565">MTHCNGYIGKRNDAYTQLYAYDDVADHEMIGAFGFYTKLSIQLGFALVAVALLWPAMLSYIIKQEMQLSPGSKSFQHWKETPVPMYIDVYFHNWENPYDILTEKPVFTQMGPYRFYEKRTKVDITWNDNGTVSYRQTRHWFFDQEHSNGTLQDQVTNINMVPLGLAHVFRFKKESEKRSLSYALTLMNQKLWMTKTVEELLFEGYHDSILTVMNRMPFITGGVQVADKFGWFYERNGSRSVDGVFNMDTGANDIKQVGHIKSWNYENTTGYFKDKCGKVDGTSGEVFPPYLSKEDTIGLFSGDLCRTIYLSNGQETLVEGVKGLRYAGGTDLVDAGAVDPNNSCFQEGDPVPLGLLNITSCRNGLPVFISYPHFYHGTEELVNSVEGMEPQQEKHEFSITVEPTFGVPVDVKARFQVNLMVEPSEDILLYSDVPQRYFMPILWFDQRARLTPVLADEVKTMVSIYTITSSLAFCLLIIGTILAAAGITSACRRFQKNAVTNASAPCPCGPSVISRIDV</sequence>
<keyword evidence="5 8" id="KW-1133">Transmembrane helix</keyword>
<dbReference type="Pfam" id="PF01130">
    <property type="entry name" value="CD36"/>
    <property type="match status" value="1"/>
</dbReference>
<dbReference type="AlphaFoldDB" id="A0A9P0H612"/>
<feature type="transmembrane region" description="Helical" evidence="8">
    <location>
        <begin position="464"/>
        <end position="487"/>
    </location>
</feature>
<keyword evidence="3" id="KW-1003">Cell membrane</keyword>
<dbReference type="InterPro" id="IPR002159">
    <property type="entry name" value="CD36_fam"/>
</dbReference>
<dbReference type="GO" id="GO:0005044">
    <property type="term" value="F:scavenger receptor activity"/>
    <property type="evidence" value="ECO:0007669"/>
    <property type="project" value="TreeGrafter"/>
</dbReference>
<evidence type="ECO:0000256" key="1">
    <source>
        <dbReference type="ARBA" id="ARBA00004236"/>
    </source>
</evidence>